<organism evidence="11 12">
    <name type="scientific">Quercus suber</name>
    <name type="common">Cork oak</name>
    <dbReference type="NCBI Taxonomy" id="58331"/>
    <lineage>
        <taxon>Eukaryota</taxon>
        <taxon>Viridiplantae</taxon>
        <taxon>Streptophyta</taxon>
        <taxon>Embryophyta</taxon>
        <taxon>Tracheophyta</taxon>
        <taxon>Spermatophyta</taxon>
        <taxon>Magnoliopsida</taxon>
        <taxon>eudicotyledons</taxon>
        <taxon>Gunneridae</taxon>
        <taxon>Pentapetalae</taxon>
        <taxon>rosids</taxon>
        <taxon>fabids</taxon>
        <taxon>Fagales</taxon>
        <taxon>Fagaceae</taxon>
        <taxon>Quercus</taxon>
    </lineage>
</organism>
<evidence type="ECO:0000313" key="11">
    <source>
        <dbReference type="EMBL" id="KAK7851473.1"/>
    </source>
</evidence>
<comment type="similarity">
    <text evidence="2">Belongs to the COG2 family.</text>
</comment>
<feature type="domain" description="COG complex component COG2 C-terminal" evidence="10">
    <location>
        <begin position="569"/>
        <end position="760"/>
    </location>
</feature>
<dbReference type="Pfam" id="PF12022">
    <property type="entry name" value="COG2_C"/>
    <property type="match status" value="1"/>
</dbReference>
<comment type="caution">
    <text evidence="11">The sequence shown here is derived from an EMBL/GenBank/DDBJ whole genome shotgun (WGS) entry which is preliminary data.</text>
</comment>
<keyword evidence="6" id="KW-0333">Golgi apparatus</keyword>
<reference evidence="11 12" key="1">
    <citation type="journal article" date="2018" name="Sci. Data">
        <title>The draft genome sequence of cork oak.</title>
        <authorList>
            <person name="Ramos A.M."/>
            <person name="Usie A."/>
            <person name="Barbosa P."/>
            <person name="Barros P.M."/>
            <person name="Capote T."/>
            <person name="Chaves I."/>
            <person name="Simoes F."/>
            <person name="Abreu I."/>
            <person name="Carrasquinho I."/>
            <person name="Faro C."/>
            <person name="Guimaraes J.B."/>
            <person name="Mendonca D."/>
            <person name="Nobrega F."/>
            <person name="Rodrigues L."/>
            <person name="Saibo N.J.M."/>
            <person name="Varela M.C."/>
            <person name="Egas C."/>
            <person name="Matos J."/>
            <person name="Miguel C.M."/>
            <person name="Oliveira M.M."/>
            <person name="Ricardo C.P."/>
            <person name="Goncalves S."/>
        </authorList>
    </citation>
    <scope>NUCLEOTIDE SEQUENCE [LARGE SCALE GENOMIC DNA]</scope>
    <source>
        <strain evidence="12">cv. HL8</strain>
    </source>
</reference>
<dbReference type="PANTHER" id="PTHR12961">
    <property type="entry name" value="CONSERVED OLIGOMERIC GOLGI COMPLEX COMPONENT 2"/>
    <property type="match status" value="1"/>
</dbReference>
<dbReference type="GO" id="GO:0015031">
    <property type="term" value="P:protein transport"/>
    <property type="evidence" value="ECO:0007669"/>
    <property type="project" value="UniProtKB-KW"/>
</dbReference>
<proteinExistence type="inferred from homology"/>
<sequence>MADPIPAQAPPRSATDFFSDPLDSHPLWFKPSLFLSPNFDSESYISELRTFVPFDTLRSELESHRAALNHELIDLINRDYADFVNLSTKLVDVDASVVRMRAPLLELREKIEQYRASVDRSLVALKNGLKQRSEAASAKETLQILLDTFHVVSKVEKLIKELPSVPADWSNGDVNVAERNSMSNGISAQHVENGMNLRETQSMLLERIASEMNRLKFYIAHAQNLPFIENMEKRIQSASLLLDASLGHCFTDGLEHRDANAIYNCLRAYAAIDNTTSAEEIFRTTIVAPLIQKIIPHGASTVVAGSSIDELKNDYQQIKQCVEKDCKFLLEISSAENSGLHVFDFLANSILKEVLSALQKGKPGYCPSRSAVAKFRAEAIYVEFMKQWSVGAYYSLRLQEIAGDLNSALTTASLVPIQNINSVQRNSRELTLKQSVTLLECLRSCWREDVLVLSHADRFLKLSLQLLSRYSNWLSSGLAARKKGNAVSSSGCEWAVSAVPEDFIYIIHDINCLASEVCGDYLGQVLQILSSCSAAVLDSVKQSILHGGKSLEDLVPLVINTIIEALVEKSVEIIHDINCLASEVCGDYLGQVLQILSSCSAAVLDSVKQSILHGGKSLEDLVPLVINTIIEALVEKSVEDLRQLKGITATYRMTNKPLPVRHSPYVSAVLRPLKVLLEGERATIYLTRETRNELLLGAATEITCRYYELAADLVSVARKTESSLQRIRQGAQRRAGASSDVSDNNVSDTGKICMQLFLDIQEYGRNLAALGVEAATIPAFCSLWQCVAPPDRQSVISL</sequence>
<keyword evidence="12" id="KW-1185">Reference proteome</keyword>
<gene>
    <name evidence="11" type="primary">COG2</name>
    <name evidence="11" type="ORF">CFP56_041899</name>
</gene>
<feature type="domain" description="Conserved oligomeric Golgi complex subunit 2 N-terminal" evidence="9">
    <location>
        <begin position="27"/>
        <end position="101"/>
    </location>
</feature>
<evidence type="ECO:0000256" key="8">
    <source>
        <dbReference type="ARBA" id="ARBA00031344"/>
    </source>
</evidence>
<dbReference type="GO" id="GO:0000139">
    <property type="term" value="C:Golgi membrane"/>
    <property type="evidence" value="ECO:0007669"/>
    <property type="project" value="UniProtKB-SubCell"/>
</dbReference>
<dbReference type="Pfam" id="PF06148">
    <property type="entry name" value="COG2_N"/>
    <property type="match status" value="1"/>
</dbReference>
<evidence type="ECO:0000256" key="6">
    <source>
        <dbReference type="ARBA" id="ARBA00023034"/>
    </source>
</evidence>
<comment type="subcellular location">
    <subcellularLocation>
        <location evidence="1">Golgi apparatus membrane</location>
        <topology evidence="1">Peripheral membrane protein</topology>
    </subcellularLocation>
</comment>
<dbReference type="InterPro" id="IPR009316">
    <property type="entry name" value="COG2"/>
</dbReference>
<evidence type="ECO:0000256" key="2">
    <source>
        <dbReference type="ARBA" id="ARBA00007603"/>
    </source>
</evidence>
<evidence type="ECO:0000256" key="3">
    <source>
        <dbReference type="ARBA" id="ARBA00020977"/>
    </source>
</evidence>
<dbReference type="GO" id="GO:0007030">
    <property type="term" value="P:Golgi organization"/>
    <property type="evidence" value="ECO:0007669"/>
    <property type="project" value="InterPro"/>
</dbReference>
<evidence type="ECO:0000259" key="9">
    <source>
        <dbReference type="Pfam" id="PF06148"/>
    </source>
</evidence>
<dbReference type="GO" id="GO:0017119">
    <property type="term" value="C:Golgi transport complex"/>
    <property type="evidence" value="ECO:0007669"/>
    <property type="project" value="TreeGrafter"/>
</dbReference>
<evidence type="ECO:0000256" key="7">
    <source>
        <dbReference type="ARBA" id="ARBA00023136"/>
    </source>
</evidence>
<evidence type="ECO:0000259" key="10">
    <source>
        <dbReference type="Pfam" id="PF12022"/>
    </source>
</evidence>
<evidence type="ECO:0000256" key="4">
    <source>
        <dbReference type="ARBA" id="ARBA00022448"/>
    </source>
</evidence>
<dbReference type="EMBL" id="PKMF04000087">
    <property type="protein sequence ID" value="KAK7851473.1"/>
    <property type="molecule type" value="Genomic_DNA"/>
</dbReference>
<dbReference type="InterPro" id="IPR024603">
    <property type="entry name" value="COG_complex_COG2_C"/>
</dbReference>
<dbReference type="InterPro" id="IPR024602">
    <property type="entry name" value="COG_su2_N"/>
</dbReference>
<evidence type="ECO:0000256" key="5">
    <source>
        <dbReference type="ARBA" id="ARBA00022927"/>
    </source>
</evidence>
<evidence type="ECO:0000256" key="1">
    <source>
        <dbReference type="ARBA" id="ARBA00004395"/>
    </source>
</evidence>
<keyword evidence="4" id="KW-0813">Transport</keyword>
<dbReference type="GO" id="GO:0006891">
    <property type="term" value="P:intra-Golgi vesicle-mediated transport"/>
    <property type="evidence" value="ECO:0007669"/>
    <property type="project" value="TreeGrafter"/>
</dbReference>
<dbReference type="PANTHER" id="PTHR12961:SF0">
    <property type="entry name" value="CONSERVED OLIGOMERIC GOLGI COMPLEX SUBUNIT 2"/>
    <property type="match status" value="1"/>
</dbReference>
<keyword evidence="7" id="KW-0472">Membrane</keyword>
<name>A0AAW0LLW6_QUESU</name>
<accession>A0AAW0LLW6</accession>
<dbReference type="AlphaFoldDB" id="A0AAW0LLW6"/>
<protein>
    <recommendedName>
        <fullName evidence="3">Conserved oligomeric Golgi complex subunit 2</fullName>
    </recommendedName>
    <alternativeName>
        <fullName evidence="8">Component of oligomeric Golgi complex 2</fullName>
    </alternativeName>
</protein>
<dbReference type="Proteomes" id="UP000237347">
    <property type="component" value="Unassembled WGS sequence"/>
</dbReference>
<evidence type="ECO:0000313" key="12">
    <source>
        <dbReference type="Proteomes" id="UP000237347"/>
    </source>
</evidence>
<keyword evidence="5" id="KW-0653">Protein transport</keyword>